<evidence type="ECO:0000313" key="5">
    <source>
        <dbReference type="Proteomes" id="UP000007797"/>
    </source>
</evidence>
<dbReference type="Gene3D" id="3.40.50.300">
    <property type="entry name" value="P-loop containing nucleotide triphosphate hydrolases"/>
    <property type="match status" value="1"/>
</dbReference>
<evidence type="ECO:0000259" key="3">
    <source>
        <dbReference type="PROSITE" id="PS51710"/>
    </source>
</evidence>
<dbReference type="RefSeq" id="XP_004362795.1">
    <property type="nucleotide sequence ID" value="XM_004362738.1"/>
</dbReference>
<dbReference type="AlphaFoldDB" id="F4PGW0"/>
<dbReference type="InterPro" id="IPR012676">
    <property type="entry name" value="TGS-like"/>
</dbReference>
<dbReference type="InterPro" id="IPR012675">
    <property type="entry name" value="Beta-grasp_dom_sf"/>
</dbReference>
<dbReference type="FunFam" id="1.10.8.470:FF:000001">
    <property type="entry name" value="GTP-binding protein homolog"/>
    <property type="match status" value="1"/>
</dbReference>
<dbReference type="EMBL" id="GL883006">
    <property type="protein sequence ID" value="EGG24944.1"/>
    <property type="molecule type" value="Genomic_DNA"/>
</dbReference>
<dbReference type="InterPro" id="IPR013646">
    <property type="entry name" value="YGR210-like_G4"/>
</dbReference>
<feature type="domain" description="OBG-type G" evidence="3">
    <location>
        <begin position="20"/>
        <end position="291"/>
    </location>
</feature>
<dbReference type="CDD" id="cd04938">
    <property type="entry name" value="TGS_Obg"/>
    <property type="match status" value="1"/>
</dbReference>
<dbReference type="STRING" id="1054147.F4PGW0"/>
<dbReference type="PANTHER" id="PTHR23305">
    <property type="entry name" value="OBG GTPASE FAMILY"/>
    <property type="match status" value="1"/>
</dbReference>
<dbReference type="GO" id="GO:0005737">
    <property type="term" value="C:cytoplasm"/>
    <property type="evidence" value="ECO:0007669"/>
    <property type="project" value="TreeGrafter"/>
</dbReference>
<organism evidence="4 5">
    <name type="scientific">Cavenderia fasciculata</name>
    <name type="common">Slime mold</name>
    <name type="synonym">Dictyostelium fasciculatum</name>
    <dbReference type="NCBI Taxonomy" id="261658"/>
    <lineage>
        <taxon>Eukaryota</taxon>
        <taxon>Amoebozoa</taxon>
        <taxon>Evosea</taxon>
        <taxon>Eumycetozoa</taxon>
        <taxon>Dictyostelia</taxon>
        <taxon>Acytosteliales</taxon>
        <taxon>Cavenderiaceae</taxon>
        <taxon>Cavenderia</taxon>
    </lineage>
</organism>
<dbReference type="PROSITE" id="PS51710">
    <property type="entry name" value="G_OBG"/>
    <property type="match status" value="1"/>
</dbReference>
<dbReference type="Pfam" id="PF01926">
    <property type="entry name" value="MMR_HSR1"/>
    <property type="match status" value="1"/>
</dbReference>
<dbReference type="InterPro" id="IPR027417">
    <property type="entry name" value="P-loop_NTPase"/>
</dbReference>
<dbReference type="Gene3D" id="3.10.20.30">
    <property type="match status" value="1"/>
</dbReference>
<dbReference type="GO" id="GO:0016887">
    <property type="term" value="F:ATP hydrolysis activity"/>
    <property type="evidence" value="ECO:0007669"/>
    <property type="project" value="TreeGrafter"/>
</dbReference>
<dbReference type="FunFam" id="3.10.20.30:FF:000037">
    <property type="entry name" value="YGR210C-like protein"/>
    <property type="match status" value="1"/>
</dbReference>
<sequence length="435" mass="49180">MINDTDNIRRKRDREEMNQLVVGCVGKPSAGKSSFLNAATDSNAKVGNYPFTTIEPNYGVTYYPSVCPCAKYDKIDQCAPRYGRCDKGVRYLPVKMLDVAGLVPGASEGKGLGNQFLDDLRHADVLLHVVDVSGTTNEKGEETTGYDPINDIQWLKDEIHNWIYNNLWKRWGNITRKQKATKSLAEIILHKKLSGYGTKLVVVKTTLDSMQVHEPIDLSSWDADAVHRFVDAFLDVRFPIILVLNKVDMSSSDQNITKICSKYPDMKMIPTSALAEIFLRKMKSQNYINYKEGDDNFDTNETLSTLKKCDEKLFSRLEKLRDLVLFRYGSTGVQETIKAAVELKEYIPVYPVKNLKSLSCDKAGGSILRDCMLVPKGTKVREFAGMLHPDLEKFYLYAEGMNGQRLGEEEEITNLNNIIKYTTAAVEGQHDRIKE</sequence>
<dbReference type="SUPFAM" id="SSF52540">
    <property type="entry name" value="P-loop containing nucleoside triphosphate hydrolases"/>
    <property type="match status" value="1"/>
</dbReference>
<gene>
    <name evidence="4" type="ORF">DFA_03189</name>
</gene>
<evidence type="ECO:0000256" key="1">
    <source>
        <dbReference type="ARBA" id="ARBA00022741"/>
    </source>
</evidence>
<evidence type="ECO:0000313" key="4">
    <source>
        <dbReference type="EMBL" id="EGG24944.1"/>
    </source>
</evidence>
<dbReference type="Gene3D" id="1.10.8.470">
    <property type="match status" value="1"/>
</dbReference>
<reference evidence="5" key="1">
    <citation type="journal article" date="2011" name="Genome Res.">
        <title>Phylogeny-wide analysis of social amoeba genomes highlights ancient origins for complex intercellular communication.</title>
        <authorList>
            <person name="Heidel A.J."/>
            <person name="Lawal H.M."/>
            <person name="Felder M."/>
            <person name="Schilde C."/>
            <person name="Helps N.R."/>
            <person name="Tunggal B."/>
            <person name="Rivero F."/>
            <person name="John U."/>
            <person name="Schleicher M."/>
            <person name="Eichinger L."/>
            <person name="Platzer M."/>
            <person name="Noegel A.A."/>
            <person name="Schaap P."/>
            <person name="Gloeckner G."/>
        </authorList>
    </citation>
    <scope>NUCLEOTIDE SEQUENCE [LARGE SCALE GENOMIC DNA]</scope>
    <source>
        <strain evidence="5">SH3</strain>
    </source>
</reference>
<accession>F4PGW0</accession>
<dbReference type="PANTHER" id="PTHR23305:SF1">
    <property type="entry name" value="OBG-TYPE G DOMAIN-CONTAINING PROTEIN"/>
    <property type="match status" value="1"/>
</dbReference>
<keyword evidence="5" id="KW-1185">Reference proteome</keyword>
<keyword evidence="2" id="KW-0342">GTP-binding</keyword>
<dbReference type="GeneID" id="14877073"/>
<keyword evidence="1" id="KW-0547">Nucleotide-binding</keyword>
<name>F4PGW0_CACFS</name>
<dbReference type="Proteomes" id="UP000007797">
    <property type="component" value="Unassembled WGS sequence"/>
</dbReference>
<dbReference type="OrthoDB" id="545683at2759"/>
<proteinExistence type="predicted"/>
<dbReference type="PRINTS" id="PR00326">
    <property type="entry name" value="GTP1OBG"/>
</dbReference>
<protein>
    <recommendedName>
        <fullName evidence="3">OBG-type G domain-containing protein</fullName>
    </recommendedName>
</protein>
<dbReference type="InterPro" id="IPR006073">
    <property type="entry name" value="GTP-bd"/>
</dbReference>
<dbReference type="GO" id="GO:0005525">
    <property type="term" value="F:GTP binding"/>
    <property type="evidence" value="ECO:0007669"/>
    <property type="project" value="UniProtKB-KW"/>
</dbReference>
<dbReference type="KEGG" id="dfa:DFA_03189"/>
<dbReference type="Pfam" id="PF08438">
    <property type="entry name" value="YGR210-like_G4"/>
    <property type="match status" value="1"/>
</dbReference>
<dbReference type="InterPro" id="IPR031167">
    <property type="entry name" value="G_OBG"/>
</dbReference>
<dbReference type="SUPFAM" id="SSF81271">
    <property type="entry name" value="TGS-like"/>
    <property type="match status" value="1"/>
</dbReference>
<dbReference type="CDD" id="cd01899">
    <property type="entry name" value="Ygr210"/>
    <property type="match status" value="1"/>
</dbReference>
<evidence type="ECO:0000256" key="2">
    <source>
        <dbReference type="ARBA" id="ARBA00023134"/>
    </source>
</evidence>
<dbReference type="OMA" id="WILGNLM"/>